<evidence type="ECO:0000259" key="3">
    <source>
        <dbReference type="Pfam" id="PF13427"/>
    </source>
</evidence>
<comment type="caution">
    <text evidence="4">The sequence shown here is derived from an EMBL/GenBank/DDBJ whole genome shotgun (WGS) entry which is preliminary data.</text>
</comment>
<feature type="domain" description="Adenylyltransferase AadA C-terminal" evidence="3">
    <location>
        <begin position="164"/>
        <end position="227"/>
    </location>
</feature>
<sequence length="251" mass="28451">MAGMTDLIDTCQAYLALADRHAPGLVQGLYLQGSVALDDYHPGVSDIDFVAVTDESPPPRILRTIHDELRSTHGDTYFDGLYVTPGDLQRDPETIPPGPAVHEWHVQERSRFERNLVTWHILAQSGVTVRGPEPTVHTDWPALRERTLQNLSEYWAQWRIRASFTPSAWTTSWSVLGTARLRHTLAAQRVTSKTEAAAFALGTYDERWHRIIREALRIRVGGRPEYRSLVHRHLDTLSFLSMILTAGDDEH</sequence>
<dbReference type="Pfam" id="PF01909">
    <property type="entry name" value="NTP_transf_2"/>
    <property type="match status" value="1"/>
</dbReference>
<accession>A0A327YXY3</accession>
<proteinExistence type="predicted"/>
<dbReference type="Proteomes" id="UP000249341">
    <property type="component" value="Unassembled WGS sequence"/>
</dbReference>
<dbReference type="AlphaFoldDB" id="A0A327YXY3"/>
<protein>
    <submittedName>
        <fullName evidence="4">Nucleotidyltransferase-like protein</fullName>
    </submittedName>
</protein>
<feature type="domain" description="Polymerase nucleotidyl transferase" evidence="2">
    <location>
        <begin position="26"/>
        <end position="58"/>
    </location>
</feature>
<dbReference type="InterPro" id="IPR025184">
    <property type="entry name" value="AadA_C"/>
</dbReference>
<organism evidence="4 5">
    <name type="scientific">Actinoplanes lutulentus</name>
    <dbReference type="NCBI Taxonomy" id="1287878"/>
    <lineage>
        <taxon>Bacteria</taxon>
        <taxon>Bacillati</taxon>
        <taxon>Actinomycetota</taxon>
        <taxon>Actinomycetes</taxon>
        <taxon>Micromonosporales</taxon>
        <taxon>Micromonosporaceae</taxon>
        <taxon>Actinoplanes</taxon>
    </lineage>
</organism>
<keyword evidence="5" id="KW-1185">Reference proteome</keyword>
<evidence type="ECO:0000313" key="5">
    <source>
        <dbReference type="Proteomes" id="UP000249341"/>
    </source>
</evidence>
<evidence type="ECO:0000256" key="1">
    <source>
        <dbReference type="ARBA" id="ARBA00022679"/>
    </source>
</evidence>
<dbReference type="InterPro" id="IPR002934">
    <property type="entry name" value="Polymerase_NTP_transf_dom"/>
</dbReference>
<dbReference type="GO" id="GO:0016779">
    <property type="term" value="F:nucleotidyltransferase activity"/>
    <property type="evidence" value="ECO:0007669"/>
    <property type="project" value="InterPro"/>
</dbReference>
<dbReference type="EMBL" id="QLMJ01000028">
    <property type="protein sequence ID" value="RAK26275.1"/>
    <property type="molecule type" value="Genomic_DNA"/>
</dbReference>
<reference evidence="4 5" key="1">
    <citation type="submission" date="2018-06" db="EMBL/GenBank/DDBJ databases">
        <title>Genomic Encyclopedia of Type Strains, Phase III (KMG-III): the genomes of soil and plant-associated and newly described type strains.</title>
        <authorList>
            <person name="Whitman W."/>
        </authorList>
    </citation>
    <scope>NUCLEOTIDE SEQUENCE [LARGE SCALE GENOMIC DNA]</scope>
    <source>
        <strain evidence="4 5">CGMCC 4.7090</strain>
    </source>
</reference>
<dbReference type="InterPro" id="IPR043519">
    <property type="entry name" value="NT_sf"/>
</dbReference>
<dbReference type="Pfam" id="PF13427">
    <property type="entry name" value="AadA_C"/>
    <property type="match status" value="1"/>
</dbReference>
<keyword evidence="1 4" id="KW-0808">Transferase</keyword>
<evidence type="ECO:0000313" key="4">
    <source>
        <dbReference type="EMBL" id="RAK26275.1"/>
    </source>
</evidence>
<gene>
    <name evidence="4" type="ORF">B0I29_128125</name>
</gene>
<dbReference type="OrthoDB" id="4066793at2"/>
<name>A0A327YXY3_9ACTN</name>
<dbReference type="SUPFAM" id="SSF81301">
    <property type="entry name" value="Nucleotidyltransferase"/>
    <property type="match status" value="1"/>
</dbReference>
<evidence type="ECO:0000259" key="2">
    <source>
        <dbReference type="Pfam" id="PF01909"/>
    </source>
</evidence>